<reference evidence="6 7" key="2">
    <citation type="journal article" date="2023" name="Plant Pathol.">
        <title>Dismantling and reorganizing Pseudomonas marginalis sensu#lato.</title>
        <authorList>
            <person name="Sawada H."/>
            <person name="Fujikawa T."/>
            <person name="Satou M."/>
        </authorList>
    </citation>
    <scope>NUCLEOTIDE SEQUENCE [LARGE SCALE GENOMIC DNA]</scope>
    <source>
        <strain evidence="6 7">MAFF 302046</strain>
    </source>
</reference>
<comment type="function">
    <text evidence="4">Regulatory protein of the TOL plasmid xyl operons. XylS activates the xylXYZLTEGFJQKIH operon required for the degradation of toluene, m-xylene and p-xylene.</text>
</comment>
<dbReference type="Proteomes" id="UP001155163">
    <property type="component" value="Unassembled WGS sequence"/>
</dbReference>
<dbReference type="InterPro" id="IPR050204">
    <property type="entry name" value="AraC_XylS_family_regulators"/>
</dbReference>
<dbReference type="PANTHER" id="PTHR46796:SF12">
    <property type="entry name" value="HTH-TYPE DNA-BINDING TRANSCRIPTIONAL ACTIVATOR EUTR"/>
    <property type="match status" value="1"/>
</dbReference>
<dbReference type="EMBL" id="JALQCX010000024">
    <property type="protein sequence ID" value="MCK9815149.1"/>
    <property type="molecule type" value="Genomic_DNA"/>
</dbReference>
<accession>A0ABT0JGX8</accession>
<keyword evidence="1" id="KW-0805">Transcription regulation</keyword>
<evidence type="ECO:0000259" key="5">
    <source>
        <dbReference type="PROSITE" id="PS01124"/>
    </source>
</evidence>
<dbReference type="SMART" id="SM00342">
    <property type="entry name" value="HTH_ARAC"/>
    <property type="match status" value="1"/>
</dbReference>
<evidence type="ECO:0000256" key="3">
    <source>
        <dbReference type="ARBA" id="ARBA00023163"/>
    </source>
</evidence>
<reference evidence="6 7" key="1">
    <citation type="journal article" date="2022" name="Int. J. Syst. Evol. Microbiol.">
        <title>Pseudomonas aegrilactucae sp. nov. and Pseudomonas morbosilactucae sp. nov., pathogens causing bacterial rot of lettuce in Japan.</title>
        <authorList>
            <person name="Sawada H."/>
            <person name="Fujikawa T."/>
            <person name="Satou M."/>
        </authorList>
    </citation>
    <scope>NUCLEOTIDE SEQUENCE [LARGE SCALE GENOMIC DNA]</scope>
    <source>
        <strain evidence="6 7">MAFF 302046</strain>
    </source>
</reference>
<keyword evidence="2" id="KW-0238">DNA-binding</keyword>
<comment type="caution">
    <text evidence="6">The sequence shown here is derived from an EMBL/GenBank/DDBJ whole genome shotgun (WGS) entry which is preliminary data.</text>
</comment>
<name>A0ABT0JGX8_9PSED</name>
<proteinExistence type="predicted"/>
<evidence type="ECO:0000256" key="4">
    <source>
        <dbReference type="ARBA" id="ARBA00037345"/>
    </source>
</evidence>
<dbReference type="InterPro" id="IPR018060">
    <property type="entry name" value="HTH_AraC"/>
</dbReference>
<dbReference type="InterPro" id="IPR035418">
    <property type="entry name" value="AraC-bd_2"/>
</dbReference>
<feature type="domain" description="HTH araC/xylS-type" evidence="5">
    <location>
        <begin position="231"/>
        <end position="331"/>
    </location>
</feature>
<dbReference type="RefSeq" id="WP_268262199.1">
    <property type="nucleotide sequence ID" value="NZ_JALQCX010000024.1"/>
</dbReference>
<evidence type="ECO:0000313" key="7">
    <source>
        <dbReference type="Proteomes" id="UP001155163"/>
    </source>
</evidence>
<protein>
    <submittedName>
        <fullName evidence="6">AraC family transcriptional regulator</fullName>
    </submittedName>
</protein>
<evidence type="ECO:0000313" key="6">
    <source>
        <dbReference type="EMBL" id="MCK9815149.1"/>
    </source>
</evidence>
<sequence length="336" mass="37142">MNQYGGLDNGVERRGLHALRQDLGSAQDWMARICGPHELKAATPQRLRFEHEGNVMGGLATVLGRIEYGTDVTIDIEPCALNSYSISLPLEGQQALKTASGCLLSDSATGLIVSPQKRQALAIDGNCRKIQVAIKASAMAAVLEDMLLQPLHEPLLFAPQISATEGAAGAWWRMVGYLLGELEQGAELFADGAVARDLERALIKGLILAQPNNYSAQLARLNQARCPQYVLKAQEFMHQHAREELNLETIERVAGVSRFTLYEGFKKHLGLSPTLYLKRYRLTAVRQALLAGQGEYNISAVAMDWGFNHLGRFSSDYKKLFQEMPSTTVERRRNAF</sequence>
<evidence type="ECO:0000256" key="2">
    <source>
        <dbReference type="ARBA" id="ARBA00023125"/>
    </source>
</evidence>
<gene>
    <name evidence="6" type="ORF">M1B35_13660</name>
</gene>
<keyword evidence="7" id="KW-1185">Reference proteome</keyword>
<dbReference type="InterPro" id="IPR009057">
    <property type="entry name" value="Homeodomain-like_sf"/>
</dbReference>
<dbReference type="SUPFAM" id="SSF46689">
    <property type="entry name" value="Homeodomain-like"/>
    <property type="match status" value="1"/>
</dbReference>
<dbReference type="PANTHER" id="PTHR46796">
    <property type="entry name" value="HTH-TYPE TRANSCRIPTIONAL ACTIVATOR RHAS-RELATED"/>
    <property type="match status" value="1"/>
</dbReference>
<keyword evidence="3" id="KW-0804">Transcription</keyword>
<dbReference type="Pfam" id="PF12833">
    <property type="entry name" value="HTH_18"/>
    <property type="match status" value="1"/>
</dbReference>
<evidence type="ECO:0000256" key="1">
    <source>
        <dbReference type="ARBA" id="ARBA00023015"/>
    </source>
</evidence>
<dbReference type="PROSITE" id="PS01124">
    <property type="entry name" value="HTH_ARAC_FAMILY_2"/>
    <property type="match status" value="1"/>
</dbReference>
<dbReference type="Gene3D" id="1.10.10.60">
    <property type="entry name" value="Homeodomain-like"/>
    <property type="match status" value="1"/>
</dbReference>
<organism evidence="6 7">
    <name type="scientific">Pseudomonas morbosilactucae</name>
    <dbReference type="NCBI Taxonomy" id="2938197"/>
    <lineage>
        <taxon>Bacteria</taxon>
        <taxon>Pseudomonadati</taxon>
        <taxon>Pseudomonadota</taxon>
        <taxon>Gammaproteobacteria</taxon>
        <taxon>Pseudomonadales</taxon>
        <taxon>Pseudomonadaceae</taxon>
        <taxon>Pseudomonas</taxon>
    </lineage>
</organism>
<dbReference type="Pfam" id="PF14525">
    <property type="entry name" value="AraC_binding_2"/>
    <property type="match status" value="1"/>
</dbReference>